<dbReference type="RefSeq" id="WP_346469887.1">
    <property type="nucleotide sequence ID" value="NZ_JBDJOF010000028.1"/>
</dbReference>
<keyword evidence="4" id="KW-1185">Reference proteome</keyword>
<feature type="compositionally biased region" description="Pro residues" evidence="1">
    <location>
        <begin position="32"/>
        <end position="55"/>
    </location>
</feature>
<feature type="region of interest" description="Disordered" evidence="1">
    <location>
        <begin position="25"/>
        <end position="66"/>
    </location>
</feature>
<evidence type="ECO:0000256" key="2">
    <source>
        <dbReference type="SAM" id="SignalP"/>
    </source>
</evidence>
<evidence type="ECO:0000313" key="3">
    <source>
        <dbReference type="EMBL" id="MEN5390884.1"/>
    </source>
</evidence>
<keyword evidence="2" id="KW-0732">Signal</keyword>
<proteinExistence type="predicted"/>
<feature type="compositionally biased region" description="Polar residues" evidence="1">
    <location>
        <begin position="155"/>
        <end position="168"/>
    </location>
</feature>
<reference evidence="3 4" key="1">
    <citation type="submission" date="2024-04" db="EMBL/GenBank/DDBJ databases">
        <title>WGS of bacteria from Torrens River.</title>
        <authorList>
            <person name="Wyrsch E.R."/>
            <person name="Drigo B."/>
        </authorList>
    </citation>
    <scope>NUCLEOTIDE SEQUENCE [LARGE SCALE GENOMIC DNA]</scope>
    <source>
        <strain evidence="3 4">TWI153</strain>
    </source>
</reference>
<feature type="signal peptide" evidence="2">
    <location>
        <begin position="1"/>
        <end position="24"/>
    </location>
</feature>
<gene>
    <name evidence="3" type="ORF">ABE587_13775</name>
</gene>
<evidence type="ECO:0000256" key="1">
    <source>
        <dbReference type="SAM" id="MobiDB-lite"/>
    </source>
</evidence>
<comment type="caution">
    <text evidence="3">The sequence shown here is derived from an EMBL/GenBank/DDBJ whole genome shotgun (WGS) entry which is preliminary data.</text>
</comment>
<feature type="region of interest" description="Disordered" evidence="1">
    <location>
        <begin position="147"/>
        <end position="177"/>
    </location>
</feature>
<accession>A0ABV0C948</accession>
<feature type="chain" id="PRO_5046749283" evidence="2">
    <location>
        <begin position="25"/>
        <end position="177"/>
    </location>
</feature>
<sequence>MAVARPGTQGALLASLLLAGIAQAQQSVPASGPAPAPAPPVDAPPVDAPAAPPAPVSTTPPQDGVTTLGEVRALKPDDEPVDLYRFKNPVKFGDNRFSRDWSEPPSPEQVSMGGGYIMMGVVKGVMAAAKGINKLTGGPDQIQAAVARPPPELSAEQQQRALRFSQEQDAGDAPPVK</sequence>
<name>A0ABV0C948_9GAMM</name>
<evidence type="ECO:0000313" key="4">
    <source>
        <dbReference type="Proteomes" id="UP001400166"/>
    </source>
</evidence>
<dbReference type="Proteomes" id="UP001400166">
    <property type="component" value="Unassembled WGS sequence"/>
</dbReference>
<dbReference type="EMBL" id="JBDJOF010000028">
    <property type="protein sequence ID" value="MEN5390884.1"/>
    <property type="molecule type" value="Genomic_DNA"/>
</dbReference>
<organism evidence="3 4">
    <name type="scientific">Stenotrophomonas hibiscicola</name>
    <dbReference type="NCBI Taxonomy" id="86189"/>
    <lineage>
        <taxon>Bacteria</taxon>
        <taxon>Pseudomonadati</taxon>
        <taxon>Pseudomonadota</taxon>
        <taxon>Gammaproteobacteria</taxon>
        <taxon>Lysobacterales</taxon>
        <taxon>Lysobacteraceae</taxon>
        <taxon>Stenotrophomonas</taxon>
        <taxon>Stenotrophomonas maltophilia group</taxon>
    </lineage>
</organism>
<protein>
    <submittedName>
        <fullName evidence="3">Uncharacterized protein</fullName>
    </submittedName>
</protein>